<evidence type="ECO:0000313" key="2">
    <source>
        <dbReference type="EMBL" id="ODS09699.1"/>
    </source>
</evidence>
<evidence type="ECO:0000256" key="1">
    <source>
        <dbReference type="SAM" id="SignalP"/>
    </source>
</evidence>
<name>A0A1E3WIU1_9VIBR</name>
<reference evidence="2 3" key="1">
    <citation type="submission" date="2016-08" db="EMBL/GenBank/DDBJ databases">
        <title>Genome sequencing of Vibrio scophthalmi strain FP3289, an isolated from Paralichthys olivaceus.</title>
        <authorList>
            <person name="Han H.-J."/>
        </authorList>
    </citation>
    <scope>NUCLEOTIDE SEQUENCE [LARGE SCALE GENOMIC DNA]</scope>
    <source>
        <strain evidence="2 3">FP3289</strain>
    </source>
</reference>
<protein>
    <submittedName>
        <fullName evidence="2">Uncharacterized protein</fullName>
    </submittedName>
</protein>
<feature type="chain" id="PRO_5009139395" evidence="1">
    <location>
        <begin position="21"/>
        <end position="77"/>
    </location>
</feature>
<keyword evidence="1" id="KW-0732">Signal</keyword>
<comment type="caution">
    <text evidence="2">The sequence shown here is derived from an EMBL/GenBank/DDBJ whole genome shotgun (WGS) entry which is preliminary data.</text>
</comment>
<feature type="signal peptide" evidence="1">
    <location>
        <begin position="1"/>
        <end position="20"/>
    </location>
</feature>
<dbReference type="Proteomes" id="UP000095131">
    <property type="component" value="Unassembled WGS sequence"/>
</dbReference>
<dbReference type="EMBL" id="MDCJ01000005">
    <property type="protein sequence ID" value="ODS09699.1"/>
    <property type="molecule type" value="Genomic_DNA"/>
</dbReference>
<dbReference type="AlphaFoldDB" id="A0A1E3WIU1"/>
<sequence length="77" mass="8419">MKNKLVTIAVLFALSGTAYSAMVVSDPMSYTYMATQVKDSAISLSNQAKMLVEKGKELANVLHLHGNTGKRQRHIPI</sequence>
<gene>
    <name evidence="2" type="ORF">VSF3289_03262</name>
</gene>
<proteinExistence type="predicted"/>
<dbReference type="RefSeq" id="WP_069447452.1">
    <property type="nucleotide sequence ID" value="NZ_MDCJ01000005.1"/>
</dbReference>
<accession>A0A1E3WIU1</accession>
<evidence type="ECO:0000313" key="3">
    <source>
        <dbReference type="Proteomes" id="UP000095131"/>
    </source>
</evidence>
<organism evidence="2 3">
    <name type="scientific">Vibrio scophthalmi</name>
    <dbReference type="NCBI Taxonomy" id="45658"/>
    <lineage>
        <taxon>Bacteria</taxon>
        <taxon>Pseudomonadati</taxon>
        <taxon>Pseudomonadota</taxon>
        <taxon>Gammaproteobacteria</taxon>
        <taxon>Vibrionales</taxon>
        <taxon>Vibrionaceae</taxon>
        <taxon>Vibrio</taxon>
    </lineage>
</organism>